<comment type="subcellular location">
    <subcellularLocation>
        <location evidence="1">Endosome</location>
    </subcellularLocation>
</comment>
<evidence type="ECO:0000256" key="3">
    <source>
        <dbReference type="ARBA" id="ARBA00022448"/>
    </source>
</evidence>
<protein>
    <recommendedName>
        <fullName evidence="7">VPS37 C-terminal domain-containing protein</fullName>
    </recommendedName>
</protein>
<dbReference type="GO" id="GO:0006612">
    <property type="term" value="P:protein targeting to membrane"/>
    <property type="evidence" value="ECO:0007669"/>
    <property type="project" value="TreeGrafter"/>
</dbReference>
<dbReference type="RefSeq" id="XP_022456130.1">
    <property type="nucleotide sequence ID" value="XM_022604576.1"/>
</dbReference>
<evidence type="ECO:0000256" key="6">
    <source>
        <dbReference type="PROSITE-ProRule" id="PRU00646"/>
    </source>
</evidence>
<evidence type="ECO:0000256" key="5">
    <source>
        <dbReference type="ARBA" id="ARBA00022927"/>
    </source>
</evidence>
<evidence type="ECO:0000256" key="2">
    <source>
        <dbReference type="ARBA" id="ARBA00007617"/>
    </source>
</evidence>
<dbReference type="PROSITE" id="PS51314">
    <property type="entry name" value="VPS37_C"/>
    <property type="match status" value="1"/>
</dbReference>
<keyword evidence="9" id="KW-1185">Reference proteome</keyword>
<dbReference type="Gene3D" id="1.10.287.660">
    <property type="entry name" value="Helix hairpin bin"/>
    <property type="match status" value="1"/>
</dbReference>
<dbReference type="PANTHER" id="PTHR13678">
    <property type="entry name" value="VACUOLAR PROTEIN SORTING-ASSOCIATED PROTEIN 37"/>
    <property type="match status" value="1"/>
</dbReference>
<dbReference type="Proteomes" id="UP000019384">
    <property type="component" value="Unassembled WGS sequence"/>
</dbReference>
<feature type="domain" description="VPS37 C-terminal" evidence="7">
    <location>
        <begin position="117"/>
        <end position="200"/>
    </location>
</feature>
<dbReference type="InterPro" id="IPR009851">
    <property type="entry name" value="Mod_r"/>
</dbReference>
<evidence type="ECO:0000256" key="4">
    <source>
        <dbReference type="ARBA" id="ARBA00022753"/>
    </source>
</evidence>
<proteinExistence type="inferred from homology"/>
<dbReference type="Pfam" id="PF07200">
    <property type="entry name" value="Mod_r"/>
    <property type="match status" value="1"/>
</dbReference>
<dbReference type="PANTHER" id="PTHR13678:SF2">
    <property type="entry name" value="VACUOLAR PROTEIN SORTING-ASSOCIATED PROTEIN 37A"/>
    <property type="match status" value="1"/>
</dbReference>
<dbReference type="AlphaFoldDB" id="W6MID9"/>
<accession>W6MID9</accession>
<sequence>MSIRFQNFTPLSPQLKAPEFTVLNPQELYSKLNQISVEIPDYLHELPVPDLQRLASDLLLLKSEIYMNPKFEEIRGQILGVVENLVEFAERLLSEYESLRGRFDEVSLRLGETNASVERLRRLDMELSGSLYKFESGALKQRLQSAILESDQVAQNLVESFKADDSVGDFIKSFRAERKVYHLRKERLERLNEDRVGGLL</sequence>
<evidence type="ECO:0000313" key="9">
    <source>
        <dbReference type="Proteomes" id="UP000019384"/>
    </source>
</evidence>
<organism evidence="8 9">
    <name type="scientific">Kuraishia capsulata CBS 1993</name>
    <dbReference type="NCBI Taxonomy" id="1382522"/>
    <lineage>
        <taxon>Eukaryota</taxon>
        <taxon>Fungi</taxon>
        <taxon>Dikarya</taxon>
        <taxon>Ascomycota</taxon>
        <taxon>Saccharomycotina</taxon>
        <taxon>Pichiomycetes</taxon>
        <taxon>Pichiales</taxon>
        <taxon>Pichiaceae</taxon>
        <taxon>Kuraishia</taxon>
    </lineage>
</organism>
<dbReference type="OrthoDB" id="10260857at2759"/>
<dbReference type="STRING" id="1382522.W6MID9"/>
<dbReference type="GO" id="GO:0043162">
    <property type="term" value="P:ubiquitin-dependent protein catabolic process via the multivesicular body sorting pathway"/>
    <property type="evidence" value="ECO:0007669"/>
    <property type="project" value="UniProtKB-ARBA"/>
</dbReference>
<evidence type="ECO:0000256" key="1">
    <source>
        <dbReference type="ARBA" id="ARBA00004177"/>
    </source>
</evidence>
<dbReference type="GO" id="GO:0006623">
    <property type="term" value="P:protein targeting to vacuole"/>
    <property type="evidence" value="ECO:0007669"/>
    <property type="project" value="TreeGrafter"/>
</dbReference>
<dbReference type="GO" id="GO:0000813">
    <property type="term" value="C:ESCRT I complex"/>
    <property type="evidence" value="ECO:0007669"/>
    <property type="project" value="UniProtKB-ARBA"/>
</dbReference>
<dbReference type="SUPFAM" id="SSF140111">
    <property type="entry name" value="Endosomal sorting complex assembly domain"/>
    <property type="match status" value="1"/>
</dbReference>
<name>W6MID9_9ASCO</name>
<reference evidence="8" key="1">
    <citation type="submission" date="2013-12" db="EMBL/GenBank/DDBJ databases">
        <authorList>
            <person name="Genoscope - CEA"/>
        </authorList>
    </citation>
    <scope>NUCLEOTIDE SEQUENCE</scope>
    <source>
        <strain evidence="8">CBS 1993</strain>
    </source>
</reference>
<dbReference type="HOGENOM" id="CLU_1349830_0_0_1"/>
<dbReference type="GeneID" id="34517518"/>
<dbReference type="EMBL" id="HG793125">
    <property type="protein sequence ID" value="CDK24112.1"/>
    <property type="molecule type" value="Genomic_DNA"/>
</dbReference>
<reference evidence="8" key="2">
    <citation type="submission" date="2014-02" db="EMBL/GenBank/DDBJ databases">
        <title>Complete DNA sequence of /Kuraishia capsulata/ illustrates novel genomic features among budding yeasts (/Saccharomycotina/).</title>
        <authorList>
            <person name="Morales L."/>
            <person name="Noel B."/>
            <person name="Porcel B."/>
            <person name="Marcet-Houben M."/>
            <person name="Hullo M-F."/>
            <person name="Sacerdot C."/>
            <person name="Tekaia F."/>
            <person name="Leh-Louis V."/>
            <person name="Despons L."/>
            <person name="Khanna V."/>
            <person name="Aury J-M."/>
            <person name="Barbe V."/>
            <person name="Couloux A."/>
            <person name="Labadie K."/>
            <person name="Pelletier E."/>
            <person name="Souciet J-L."/>
            <person name="Boekhout T."/>
            <person name="Gabaldon T."/>
            <person name="Wincker P."/>
            <person name="Dujon B."/>
        </authorList>
    </citation>
    <scope>NUCLEOTIDE SEQUENCE</scope>
    <source>
        <strain evidence="8">CBS 1993</strain>
    </source>
</reference>
<evidence type="ECO:0000259" key="7">
    <source>
        <dbReference type="PROSITE" id="PS51314"/>
    </source>
</evidence>
<evidence type="ECO:0000313" key="8">
    <source>
        <dbReference type="EMBL" id="CDK24112.1"/>
    </source>
</evidence>
<comment type="similarity">
    <text evidence="2">Belongs to the VPS37 family.</text>
</comment>
<dbReference type="InterPro" id="IPR037202">
    <property type="entry name" value="ESCRT_assembly_dom"/>
</dbReference>
<keyword evidence="4" id="KW-0967">Endosome</keyword>
<keyword evidence="5 6" id="KW-0653">Protein transport</keyword>
<keyword evidence="3 6" id="KW-0813">Transport</keyword>
<gene>
    <name evidence="8" type="ORF">KUCA_T00000072001</name>
</gene>
<dbReference type="InterPro" id="IPR029012">
    <property type="entry name" value="Helix_hairpin_bin_sf"/>
</dbReference>